<protein>
    <recommendedName>
        <fullName evidence="4">DUF2795 domain-containing protein</fullName>
    </recommendedName>
</protein>
<sequence>MTEDPRTRPAPGEDPIAAVPEADAAEQRLPATETGDEDWLERAENEDFPTANEADVVEQLREAGGDDDEHR</sequence>
<comment type="caution">
    <text evidence="2">The sequence shown here is derived from an EMBL/GenBank/DDBJ whole genome shotgun (WGS) entry which is preliminary data.</text>
</comment>
<accession>A0ABU2MG27</accession>
<organism evidence="2 3">
    <name type="scientific">Nocardiopsis lambiniae</name>
    <dbReference type="NCBI Taxonomy" id="3075539"/>
    <lineage>
        <taxon>Bacteria</taxon>
        <taxon>Bacillati</taxon>
        <taxon>Actinomycetota</taxon>
        <taxon>Actinomycetes</taxon>
        <taxon>Streptosporangiales</taxon>
        <taxon>Nocardiopsidaceae</taxon>
        <taxon>Nocardiopsis</taxon>
    </lineage>
</organism>
<feature type="region of interest" description="Disordered" evidence="1">
    <location>
        <begin position="1"/>
        <end position="55"/>
    </location>
</feature>
<dbReference type="Proteomes" id="UP001183390">
    <property type="component" value="Unassembled WGS sequence"/>
</dbReference>
<proteinExistence type="predicted"/>
<dbReference type="EMBL" id="JAVREP010000026">
    <property type="protein sequence ID" value="MDT0331653.1"/>
    <property type="molecule type" value="Genomic_DNA"/>
</dbReference>
<keyword evidence="3" id="KW-1185">Reference proteome</keyword>
<evidence type="ECO:0000256" key="1">
    <source>
        <dbReference type="SAM" id="MobiDB-lite"/>
    </source>
</evidence>
<reference evidence="3" key="1">
    <citation type="submission" date="2023-07" db="EMBL/GenBank/DDBJ databases">
        <title>30 novel species of actinomycetes from the DSMZ collection.</title>
        <authorList>
            <person name="Nouioui I."/>
        </authorList>
    </citation>
    <scope>NUCLEOTIDE SEQUENCE [LARGE SCALE GENOMIC DNA]</scope>
    <source>
        <strain evidence="3">DSM 44743</strain>
    </source>
</reference>
<evidence type="ECO:0008006" key="4">
    <source>
        <dbReference type="Google" id="ProtNLM"/>
    </source>
</evidence>
<gene>
    <name evidence="2" type="ORF">RM479_24875</name>
</gene>
<name>A0ABU2MG27_9ACTN</name>
<evidence type="ECO:0000313" key="3">
    <source>
        <dbReference type="Proteomes" id="UP001183390"/>
    </source>
</evidence>
<dbReference type="RefSeq" id="WP_274808680.1">
    <property type="nucleotide sequence ID" value="NZ_JAVREP010000026.1"/>
</dbReference>
<evidence type="ECO:0000313" key="2">
    <source>
        <dbReference type="EMBL" id="MDT0331653.1"/>
    </source>
</evidence>